<accession>A0A6D2K2E0</accession>
<organism evidence="1 2">
    <name type="scientific">Microthlaspi erraticum</name>
    <dbReference type="NCBI Taxonomy" id="1685480"/>
    <lineage>
        <taxon>Eukaryota</taxon>
        <taxon>Viridiplantae</taxon>
        <taxon>Streptophyta</taxon>
        <taxon>Embryophyta</taxon>
        <taxon>Tracheophyta</taxon>
        <taxon>Spermatophyta</taxon>
        <taxon>Magnoliopsida</taxon>
        <taxon>eudicotyledons</taxon>
        <taxon>Gunneridae</taxon>
        <taxon>Pentapetalae</taxon>
        <taxon>rosids</taxon>
        <taxon>malvids</taxon>
        <taxon>Brassicales</taxon>
        <taxon>Brassicaceae</taxon>
        <taxon>Coluteocarpeae</taxon>
        <taxon>Microthlaspi</taxon>
    </lineage>
</organism>
<dbReference type="AlphaFoldDB" id="A0A6D2K2E0"/>
<dbReference type="Proteomes" id="UP000467841">
    <property type="component" value="Unassembled WGS sequence"/>
</dbReference>
<sequence length="93" mass="10383">MYWSMTSERGTNKLIMKQTKQASLLLSLLLILLLCLSFQVCVTEAGSRRLGEERTNVNPSLACRGSPRASQVASQLSEYCKTIRRGRPPPRAN</sequence>
<dbReference type="EMBL" id="CACVBM020001329">
    <property type="protein sequence ID" value="CAA7045800.1"/>
    <property type="molecule type" value="Genomic_DNA"/>
</dbReference>
<dbReference type="OrthoDB" id="1112535at2759"/>
<proteinExistence type="predicted"/>
<reference evidence="1" key="1">
    <citation type="submission" date="2020-01" db="EMBL/GenBank/DDBJ databases">
        <authorList>
            <person name="Mishra B."/>
        </authorList>
    </citation>
    <scope>NUCLEOTIDE SEQUENCE [LARGE SCALE GENOMIC DNA]</scope>
</reference>
<name>A0A6D2K2E0_9BRAS</name>
<keyword evidence="2" id="KW-1185">Reference proteome</keyword>
<gene>
    <name evidence="1" type="ORF">MERR_LOCUS33035</name>
</gene>
<evidence type="ECO:0000313" key="2">
    <source>
        <dbReference type="Proteomes" id="UP000467841"/>
    </source>
</evidence>
<evidence type="ECO:0000313" key="1">
    <source>
        <dbReference type="EMBL" id="CAA7045800.1"/>
    </source>
</evidence>
<protein>
    <submittedName>
        <fullName evidence="1">Uncharacterized protein</fullName>
    </submittedName>
</protein>
<comment type="caution">
    <text evidence="1">The sequence shown here is derived from an EMBL/GenBank/DDBJ whole genome shotgun (WGS) entry which is preliminary data.</text>
</comment>